<dbReference type="GO" id="GO:0006309">
    <property type="term" value="P:apoptotic DNA fragmentation"/>
    <property type="evidence" value="ECO:0007669"/>
    <property type="project" value="TreeGrafter"/>
</dbReference>
<dbReference type="PANTHER" id="PTHR10858:SF23">
    <property type="entry name" value="DEOXYRIBONUCLEASE II"/>
    <property type="match status" value="1"/>
</dbReference>
<feature type="chain" id="PRO_5036496721" evidence="3">
    <location>
        <begin position="20"/>
        <end position="300"/>
    </location>
</feature>
<dbReference type="Pfam" id="PF03265">
    <property type="entry name" value="DNase_II"/>
    <property type="match status" value="2"/>
</dbReference>
<keyword evidence="5" id="KW-1185">Reference proteome</keyword>
<evidence type="ECO:0000313" key="4">
    <source>
        <dbReference type="EnsemblMetazoa" id="G27524.17:cds"/>
    </source>
</evidence>
<accession>A0A8W8LHH2</accession>
<evidence type="ECO:0000256" key="2">
    <source>
        <dbReference type="ARBA" id="ARBA00022801"/>
    </source>
</evidence>
<evidence type="ECO:0000256" key="1">
    <source>
        <dbReference type="ARBA" id="ARBA00007527"/>
    </source>
</evidence>
<dbReference type="PANTHER" id="PTHR10858">
    <property type="entry name" value="DEOXYRIBONUCLEASE II"/>
    <property type="match status" value="1"/>
</dbReference>
<reference evidence="4" key="1">
    <citation type="submission" date="2022-08" db="UniProtKB">
        <authorList>
            <consortium name="EnsemblMetazoa"/>
        </authorList>
    </citation>
    <scope>IDENTIFICATION</scope>
    <source>
        <strain evidence="4">05x7-T-G4-1.051#20</strain>
    </source>
</reference>
<keyword evidence="3" id="KW-0732">Signal</keyword>
<dbReference type="InterPro" id="IPR004947">
    <property type="entry name" value="DNase_II"/>
</dbReference>
<evidence type="ECO:0000313" key="5">
    <source>
        <dbReference type="Proteomes" id="UP000005408"/>
    </source>
</evidence>
<dbReference type="AlphaFoldDB" id="A0A8W8LHH2"/>
<dbReference type="CDD" id="cd09120">
    <property type="entry name" value="PLDc_DNaseII_1"/>
    <property type="match status" value="1"/>
</dbReference>
<organism evidence="4 5">
    <name type="scientific">Magallana gigas</name>
    <name type="common">Pacific oyster</name>
    <name type="synonym">Crassostrea gigas</name>
    <dbReference type="NCBI Taxonomy" id="29159"/>
    <lineage>
        <taxon>Eukaryota</taxon>
        <taxon>Metazoa</taxon>
        <taxon>Spiralia</taxon>
        <taxon>Lophotrochozoa</taxon>
        <taxon>Mollusca</taxon>
        <taxon>Bivalvia</taxon>
        <taxon>Autobranchia</taxon>
        <taxon>Pteriomorphia</taxon>
        <taxon>Ostreida</taxon>
        <taxon>Ostreoidea</taxon>
        <taxon>Ostreidae</taxon>
        <taxon>Magallana</taxon>
    </lineage>
</organism>
<sequence length="300" mass="34265">MVRDGLVCVLLVFVWGSEGLKCKSHTGEPVDWFTVYKLPEIHEIGIDPLSYDGVGFYYMDAVTPSWKLSSVGINDTGHSVEYTLRQIYKNTTNDYMYAMYNDQPPEGHTSLNHGHTKAKIMTFTYPKFYDFYLPPTFSSENPIMTGILSNQQKHVTSPPFQLETTFHSTDGVVLHNFAKSNDFHKDLYDAYLAPILQESLFVETWQNGPDSDTLPSNCSIKFQVYNIQMIRFPNGDFKETKDHSKWAVSRTGSWICIGDINRQSTQFHRGGGTMCMSDPHVWKEYTNIIRDIETCGPIFG</sequence>
<dbReference type="EnsemblMetazoa" id="G27524.17">
    <property type="protein sequence ID" value="G27524.17:cds"/>
    <property type="gene ID" value="G27524"/>
</dbReference>
<dbReference type="GO" id="GO:0004531">
    <property type="term" value="F:deoxyribonuclease II activity"/>
    <property type="evidence" value="ECO:0007669"/>
    <property type="project" value="InterPro"/>
</dbReference>
<proteinExistence type="inferred from homology"/>
<protein>
    <submittedName>
        <fullName evidence="4">Uncharacterized protein</fullName>
    </submittedName>
</protein>
<feature type="signal peptide" evidence="3">
    <location>
        <begin position="1"/>
        <end position="19"/>
    </location>
</feature>
<comment type="similarity">
    <text evidence="1">Belongs to the DNase II family.</text>
</comment>
<dbReference type="CDD" id="cd09121">
    <property type="entry name" value="PLDc_DNaseII_2"/>
    <property type="match status" value="1"/>
</dbReference>
<name>A0A8W8LHH2_MAGGI</name>
<evidence type="ECO:0000256" key="3">
    <source>
        <dbReference type="SAM" id="SignalP"/>
    </source>
</evidence>
<keyword evidence="2" id="KW-0378">Hydrolase</keyword>
<dbReference type="Proteomes" id="UP000005408">
    <property type="component" value="Unassembled WGS sequence"/>
</dbReference>